<keyword evidence="1" id="KW-0812">Transmembrane</keyword>
<evidence type="ECO:0000256" key="1">
    <source>
        <dbReference type="SAM" id="Phobius"/>
    </source>
</evidence>
<reference evidence="2 3" key="1">
    <citation type="submission" date="2011-09" db="EMBL/GenBank/DDBJ databases">
        <authorList>
            <consortium name="US DOE Joint Genome Institute (JGI-PGF)"/>
            <person name="Lucas S."/>
            <person name="Han J."/>
            <person name="Lapidus A."/>
            <person name="Cheng J.-F."/>
            <person name="Goodwin L."/>
            <person name="Pitluck S."/>
            <person name="Peters L."/>
            <person name="Land M.L."/>
            <person name="Hauser L."/>
            <person name="Orellana R."/>
            <person name="Lovley D."/>
            <person name="Woyke T.J."/>
        </authorList>
    </citation>
    <scope>NUCLEOTIDE SEQUENCE [LARGE SCALE GENOMIC DNA]</scope>
    <source>
        <strain evidence="2 3">2ac9</strain>
    </source>
</reference>
<dbReference type="AlphaFoldDB" id="I5B2M1"/>
<protein>
    <submittedName>
        <fullName evidence="2">Uncharacterized protein</fullName>
    </submittedName>
</protein>
<evidence type="ECO:0000313" key="2">
    <source>
        <dbReference type="EMBL" id="EIM63734.1"/>
    </source>
</evidence>
<organism evidence="2 3">
    <name type="scientific">Desulfobacter postgatei 2ac9</name>
    <dbReference type="NCBI Taxonomy" id="879212"/>
    <lineage>
        <taxon>Bacteria</taxon>
        <taxon>Pseudomonadati</taxon>
        <taxon>Thermodesulfobacteriota</taxon>
        <taxon>Desulfobacteria</taxon>
        <taxon>Desulfobacterales</taxon>
        <taxon>Desulfobacteraceae</taxon>
        <taxon>Desulfobacter</taxon>
    </lineage>
</organism>
<sequence length="55" mass="6578">MVLITVSIKMFLLVETKFKTYKLRPDKDEKKLALLDTGIYILNVLIWMHLKFHDL</sequence>
<feature type="transmembrane region" description="Helical" evidence="1">
    <location>
        <begin position="32"/>
        <end position="50"/>
    </location>
</feature>
<keyword evidence="3" id="KW-1185">Reference proteome</keyword>
<dbReference type="EMBL" id="CM001488">
    <property type="protein sequence ID" value="EIM63734.1"/>
    <property type="molecule type" value="Genomic_DNA"/>
</dbReference>
<accession>I5B2M1</accession>
<dbReference type="HOGENOM" id="CLU_3024771_0_0_7"/>
<gene>
    <name evidence="2" type="ORF">DespoDRAFT_01819</name>
</gene>
<dbReference type="Proteomes" id="UP000005778">
    <property type="component" value="Chromosome"/>
</dbReference>
<evidence type="ECO:0000313" key="3">
    <source>
        <dbReference type="Proteomes" id="UP000005778"/>
    </source>
</evidence>
<keyword evidence="1" id="KW-1133">Transmembrane helix</keyword>
<proteinExistence type="predicted"/>
<name>I5B2M1_9BACT</name>
<reference evidence="2 3" key="2">
    <citation type="submission" date="2012-02" db="EMBL/GenBank/DDBJ databases">
        <title>Improved High-Quality Draft sequence of Desulfobacter postgatei 2ac9.</title>
        <authorList>
            <consortium name="US DOE Joint Genome Institute"/>
            <person name="Lucas S."/>
            <person name="Han J."/>
            <person name="Lapidus A."/>
            <person name="Cheng J.-F."/>
            <person name="Goodwin L."/>
            <person name="Pitluck S."/>
            <person name="Peters L."/>
            <person name="Ovchinnikova G."/>
            <person name="Held B."/>
            <person name="Detter J.C."/>
            <person name="Han C."/>
            <person name="Tapia R."/>
            <person name="Land M."/>
            <person name="Hauser L."/>
            <person name="Kyrpides N."/>
            <person name="Ivanova N."/>
            <person name="Pagani I."/>
            <person name="Orellana R."/>
            <person name="Lovley D."/>
            <person name="Woyke T."/>
        </authorList>
    </citation>
    <scope>NUCLEOTIDE SEQUENCE [LARGE SCALE GENOMIC DNA]</scope>
    <source>
        <strain evidence="2 3">2ac9</strain>
    </source>
</reference>
<keyword evidence="1" id="KW-0472">Membrane</keyword>
<dbReference type="STRING" id="879212.DespoDRAFT_01819"/>